<dbReference type="AlphaFoldDB" id="A0A024VPN0"/>
<reference evidence="2 3" key="2">
    <citation type="submission" date="2013-02" db="EMBL/GenBank/DDBJ databases">
        <title>The Genome Sequence of Plasmodium falciparum FCH/4.</title>
        <authorList>
            <consortium name="The Broad Institute Genome Sequencing Platform"/>
            <consortium name="The Broad Institute Genome Sequencing Center for Infectious Disease"/>
            <person name="Neafsey D."/>
            <person name="Cheeseman I."/>
            <person name="Volkman S."/>
            <person name="Adams J."/>
            <person name="Walker B."/>
            <person name="Young S.K."/>
            <person name="Zeng Q."/>
            <person name="Gargeya S."/>
            <person name="Fitzgerald M."/>
            <person name="Haas B."/>
            <person name="Abouelleil A."/>
            <person name="Alvarado L."/>
            <person name="Arachchi H.M."/>
            <person name="Berlin A.M."/>
            <person name="Chapman S.B."/>
            <person name="Dewar J."/>
            <person name="Goldberg J."/>
            <person name="Griggs A."/>
            <person name="Gujja S."/>
            <person name="Hansen M."/>
            <person name="Howarth C."/>
            <person name="Imamovic A."/>
            <person name="Larimer J."/>
            <person name="McCowan C."/>
            <person name="Murphy C."/>
            <person name="Neiman D."/>
            <person name="Pearson M."/>
            <person name="Priest M."/>
            <person name="Roberts A."/>
            <person name="Saif S."/>
            <person name="Shea T."/>
            <person name="Sisk P."/>
            <person name="Sykes S."/>
            <person name="Wortman J."/>
            <person name="Nusbaum C."/>
            <person name="Birren B."/>
        </authorList>
    </citation>
    <scope>NUCLEOTIDE SEQUENCE [LARGE SCALE GENOMIC DNA]</scope>
    <source>
        <strain evidence="2 3">FCH/4</strain>
    </source>
</reference>
<feature type="coiled-coil region" evidence="1">
    <location>
        <begin position="36"/>
        <end position="63"/>
    </location>
</feature>
<reference evidence="2 3" key="1">
    <citation type="submission" date="2013-02" db="EMBL/GenBank/DDBJ databases">
        <title>The Genome Annotation of Plasmodium falciparum FCH/4.</title>
        <authorList>
            <consortium name="The Broad Institute Genome Sequencing Platform"/>
            <consortium name="The Broad Institute Genome Sequencing Center for Infectious Disease"/>
            <person name="Neafsey D."/>
            <person name="Hoffman S."/>
            <person name="Volkman S."/>
            <person name="Rosenthal P."/>
            <person name="Walker B."/>
            <person name="Young S.K."/>
            <person name="Zeng Q."/>
            <person name="Gargeya S."/>
            <person name="Fitzgerald M."/>
            <person name="Haas B."/>
            <person name="Abouelleil A."/>
            <person name="Allen A.W."/>
            <person name="Alvarado L."/>
            <person name="Arachchi H.M."/>
            <person name="Berlin A.M."/>
            <person name="Chapman S.B."/>
            <person name="Gainer-Dewar J."/>
            <person name="Goldberg J."/>
            <person name="Griggs A."/>
            <person name="Gujja S."/>
            <person name="Hansen M."/>
            <person name="Howarth C."/>
            <person name="Imamovic A."/>
            <person name="Ireland A."/>
            <person name="Larimer J."/>
            <person name="McCowan C."/>
            <person name="Murphy C."/>
            <person name="Pearson M."/>
            <person name="Poon T.W."/>
            <person name="Priest M."/>
            <person name="Roberts A."/>
            <person name="Saif S."/>
            <person name="Shea T."/>
            <person name="Sisk P."/>
            <person name="Sykes S."/>
            <person name="Wortman J."/>
            <person name="Nusbaum C."/>
            <person name="Birren B."/>
        </authorList>
    </citation>
    <scope>NUCLEOTIDE SEQUENCE [LARGE SCALE GENOMIC DNA]</scope>
    <source>
        <strain evidence="2 3">FCH/4</strain>
    </source>
</reference>
<dbReference type="Proteomes" id="UP000030656">
    <property type="component" value="Unassembled WGS sequence"/>
</dbReference>
<proteinExistence type="predicted"/>
<gene>
    <name evidence="2" type="ORF">PFFCH_02363</name>
</gene>
<keyword evidence="1" id="KW-0175">Coiled coil</keyword>
<protein>
    <submittedName>
        <fullName evidence="2">Uncharacterized protein</fullName>
    </submittedName>
</protein>
<evidence type="ECO:0000256" key="1">
    <source>
        <dbReference type="SAM" id="Coils"/>
    </source>
</evidence>
<name>A0A024VPN0_PLAFA</name>
<accession>A0A024VPN0</accession>
<organism evidence="2 3">
    <name type="scientific">Plasmodium falciparum FCH/4</name>
    <dbReference type="NCBI Taxonomy" id="1036724"/>
    <lineage>
        <taxon>Eukaryota</taxon>
        <taxon>Sar</taxon>
        <taxon>Alveolata</taxon>
        <taxon>Apicomplexa</taxon>
        <taxon>Aconoidasida</taxon>
        <taxon>Haemosporida</taxon>
        <taxon>Plasmodiidae</taxon>
        <taxon>Plasmodium</taxon>
        <taxon>Plasmodium (Laverania)</taxon>
    </lineage>
</organism>
<evidence type="ECO:0000313" key="2">
    <source>
        <dbReference type="EMBL" id="ETW30185.1"/>
    </source>
</evidence>
<dbReference type="EMBL" id="KI927933">
    <property type="protein sequence ID" value="ETW30185.1"/>
    <property type="molecule type" value="Genomic_DNA"/>
</dbReference>
<sequence>MDKVIYTKEVKTNEGKKIVIKKKRKIRFHQNLSDVTVTEEEKLDEYEKTKKKQKKQNANLIEHNKVQNNTNNIMNHNNKASIKWNNNIKDISELDTPTNSEVFKGFRKVQEK</sequence>
<evidence type="ECO:0000313" key="3">
    <source>
        <dbReference type="Proteomes" id="UP000030656"/>
    </source>
</evidence>